<protein>
    <submittedName>
        <fullName evidence="2">Uncharacterized protein</fullName>
    </submittedName>
</protein>
<proteinExistence type="predicted"/>
<organism evidence="2 3">
    <name type="scientific">Triticum urartu</name>
    <name type="common">Red wild einkorn</name>
    <name type="synonym">Crithodium urartu</name>
    <dbReference type="NCBI Taxonomy" id="4572"/>
    <lineage>
        <taxon>Eukaryota</taxon>
        <taxon>Viridiplantae</taxon>
        <taxon>Streptophyta</taxon>
        <taxon>Embryophyta</taxon>
        <taxon>Tracheophyta</taxon>
        <taxon>Spermatophyta</taxon>
        <taxon>Magnoliopsida</taxon>
        <taxon>Liliopsida</taxon>
        <taxon>Poales</taxon>
        <taxon>Poaceae</taxon>
        <taxon>BOP clade</taxon>
        <taxon>Pooideae</taxon>
        <taxon>Triticodae</taxon>
        <taxon>Triticeae</taxon>
        <taxon>Triticinae</taxon>
        <taxon>Triticum</taxon>
    </lineage>
</organism>
<evidence type="ECO:0000256" key="1">
    <source>
        <dbReference type="SAM" id="MobiDB-lite"/>
    </source>
</evidence>
<dbReference type="Gramene" id="TuG1812S0003383600.01.T01">
    <property type="protein sequence ID" value="TuG1812S0003383600.01.T01.s_cds13788"/>
    <property type="gene ID" value="TuG1812S0003383600.01"/>
</dbReference>
<dbReference type="EnsemblPlants" id="TuG1812S0003383600.01.T01">
    <property type="protein sequence ID" value="TuG1812S0003383600.01.T01.s_cds13788"/>
    <property type="gene ID" value="TuG1812S0003383600.01"/>
</dbReference>
<keyword evidence="3" id="KW-1185">Reference proteome</keyword>
<reference evidence="2" key="2">
    <citation type="submission" date="2022-06" db="UniProtKB">
        <authorList>
            <consortium name="EnsemblPlants"/>
        </authorList>
    </citation>
    <scope>IDENTIFICATION</scope>
</reference>
<evidence type="ECO:0000313" key="3">
    <source>
        <dbReference type="Proteomes" id="UP000015106"/>
    </source>
</evidence>
<sequence>MASERSAKQPSGSSSDEDTEYTSFSHTLFSFLSAWFSSCNQNSPSSPGKQWSVLLVLEELAKFEQFPASRNGRSICRTFFVSTLFTLCRSGFVPRGVADPSTCIRSVSEMESRRKSA</sequence>
<feature type="region of interest" description="Disordered" evidence="1">
    <location>
        <begin position="1"/>
        <end position="20"/>
    </location>
</feature>
<evidence type="ECO:0000313" key="2">
    <source>
        <dbReference type="EnsemblPlants" id="TuG1812S0003383600.01.T01.s_cds13788"/>
    </source>
</evidence>
<accession>A0A8R7VJE5</accession>
<dbReference type="Proteomes" id="UP000015106">
    <property type="component" value="Unassembled WGS sequence"/>
</dbReference>
<dbReference type="AlphaFoldDB" id="A0A8R7VJE5"/>
<reference evidence="3" key="1">
    <citation type="journal article" date="2013" name="Nature">
        <title>Draft genome of the wheat A-genome progenitor Triticum urartu.</title>
        <authorList>
            <person name="Ling H.Q."/>
            <person name="Zhao S."/>
            <person name="Liu D."/>
            <person name="Wang J."/>
            <person name="Sun H."/>
            <person name="Zhang C."/>
            <person name="Fan H."/>
            <person name="Li D."/>
            <person name="Dong L."/>
            <person name="Tao Y."/>
            <person name="Gao C."/>
            <person name="Wu H."/>
            <person name="Li Y."/>
            <person name="Cui Y."/>
            <person name="Guo X."/>
            <person name="Zheng S."/>
            <person name="Wang B."/>
            <person name="Yu K."/>
            <person name="Liang Q."/>
            <person name="Yang W."/>
            <person name="Lou X."/>
            <person name="Chen J."/>
            <person name="Feng M."/>
            <person name="Jian J."/>
            <person name="Zhang X."/>
            <person name="Luo G."/>
            <person name="Jiang Y."/>
            <person name="Liu J."/>
            <person name="Wang Z."/>
            <person name="Sha Y."/>
            <person name="Zhang B."/>
            <person name="Wu H."/>
            <person name="Tang D."/>
            <person name="Shen Q."/>
            <person name="Xue P."/>
            <person name="Zou S."/>
            <person name="Wang X."/>
            <person name="Liu X."/>
            <person name="Wang F."/>
            <person name="Yang Y."/>
            <person name="An X."/>
            <person name="Dong Z."/>
            <person name="Zhang K."/>
            <person name="Zhang X."/>
            <person name="Luo M.C."/>
            <person name="Dvorak J."/>
            <person name="Tong Y."/>
            <person name="Wang J."/>
            <person name="Yang H."/>
            <person name="Li Z."/>
            <person name="Wang D."/>
            <person name="Zhang A."/>
            <person name="Wang J."/>
        </authorList>
    </citation>
    <scope>NUCLEOTIDE SEQUENCE</scope>
    <source>
        <strain evidence="3">cv. G1812</strain>
    </source>
</reference>
<name>A0A8R7VJE5_TRIUA</name>